<proteinExistence type="predicted"/>
<evidence type="ECO:0000313" key="2">
    <source>
        <dbReference type="Proteomes" id="UP000008144"/>
    </source>
</evidence>
<accession>F7BG54</accession>
<reference evidence="1" key="4">
    <citation type="submission" date="2025-09" db="UniProtKB">
        <authorList>
            <consortium name="Ensembl"/>
        </authorList>
    </citation>
    <scope>IDENTIFICATION</scope>
</reference>
<reference evidence="1" key="2">
    <citation type="journal article" date="2008" name="Genome Biol.">
        <title>Improved genome assembly and evidence-based global gene model set for the chordate Ciona intestinalis: new insight into intron and operon populations.</title>
        <authorList>
            <person name="Satou Y."/>
            <person name="Mineta K."/>
            <person name="Ogasawara M."/>
            <person name="Sasakura Y."/>
            <person name="Shoguchi E."/>
            <person name="Ueno K."/>
            <person name="Yamada L."/>
            <person name="Matsumoto J."/>
            <person name="Wasserscheid J."/>
            <person name="Dewar K."/>
            <person name="Wiley G.B."/>
            <person name="Macmil S.L."/>
            <person name="Roe B.A."/>
            <person name="Zeller R.W."/>
            <person name="Hastings K.E."/>
            <person name="Lemaire P."/>
            <person name="Lindquist E."/>
            <person name="Endo T."/>
            <person name="Hotta K."/>
            <person name="Inaba K."/>
        </authorList>
    </citation>
    <scope>NUCLEOTIDE SEQUENCE [LARGE SCALE GENOMIC DNA]</scope>
    <source>
        <strain evidence="1">wild type</strain>
    </source>
</reference>
<dbReference type="EMBL" id="EAAA01002271">
    <property type="status" value="NOT_ANNOTATED_CDS"/>
    <property type="molecule type" value="Genomic_DNA"/>
</dbReference>
<name>F7BG54_CIOIN</name>
<reference evidence="2" key="1">
    <citation type="journal article" date="2002" name="Science">
        <title>The draft genome of Ciona intestinalis: insights into chordate and vertebrate origins.</title>
        <authorList>
            <person name="Dehal P."/>
            <person name="Satou Y."/>
            <person name="Campbell R.K."/>
            <person name="Chapman J."/>
            <person name="Degnan B."/>
            <person name="De Tomaso A."/>
            <person name="Davidson B."/>
            <person name="Di Gregorio A."/>
            <person name="Gelpke M."/>
            <person name="Goodstein D.M."/>
            <person name="Harafuji N."/>
            <person name="Hastings K.E."/>
            <person name="Ho I."/>
            <person name="Hotta K."/>
            <person name="Huang W."/>
            <person name="Kawashima T."/>
            <person name="Lemaire P."/>
            <person name="Martinez D."/>
            <person name="Meinertzhagen I.A."/>
            <person name="Necula S."/>
            <person name="Nonaka M."/>
            <person name="Putnam N."/>
            <person name="Rash S."/>
            <person name="Saiga H."/>
            <person name="Satake M."/>
            <person name="Terry A."/>
            <person name="Yamada L."/>
            <person name="Wang H.G."/>
            <person name="Awazu S."/>
            <person name="Azumi K."/>
            <person name="Boore J."/>
            <person name="Branno M."/>
            <person name="Chin-Bow S."/>
            <person name="DeSantis R."/>
            <person name="Doyle S."/>
            <person name="Francino P."/>
            <person name="Keys D.N."/>
            <person name="Haga S."/>
            <person name="Hayashi H."/>
            <person name="Hino K."/>
            <person name="Imai K.S."/>
            <person name="Inaba K."/>
            <person name="Kano S."/>
            <person name="Kobayashi K."/>
            <person name="Kobayashi M."/>
            <person name="Lee B.I."/>
            <person name="Makabe K.W."/>
            <person name="Manohar C."/>
            <person name="Matassi G."/>
            <person name="Medina M."/>
            <person name="Mochizuki Y."/>
            <person name="Mount S."/>
            <person name="Morishita T."/>
            <person name="Miura S."/>
            <person name="Nakayama A."/>
            <person name="Nishizaka S."/>
            <person name="Nomoto H."/>
            <person name="Ohta F."/>
            <person name="Oishi K."/>
            <person name="Rigoutsos I."/>
            <person name="Sano M."/>
            <person name="Sasaki A."/>
            <person name="Sasakura Y."/>
            <person name="Shoguchi E."/>
            <person name="Shin-i T."/>
            <person name="Spagnuolo A."/>
            <person name="Stainier D."/>
            <person name="Suzuki M.M."/>
            <person name="Tassy O."/>
            <person name="Takatori N."/>
            <person name="Tokuoka M."/>
            <person name="Yagi K."/>
            <person name="Yoshizaki F."/>
            <person name="Wada S."/>
            <person name="Zhang C."/>
            <person name="Hyatt P.D."/>
            <person name="Larimer F."/>
            <person name="Detter C."/>
            <person name="Doggett N."/>
            <person name="Glavina T."/>
            <person name="Hawkins T."/>
            <person name="Richardson P."/>
            <person name="Lucas S."/>
            <person name="Kohara Y."/>
            <person name="Levine M."/>
            <person name="Satoh N."/>
            <person name="Rokhsar D.S."/>
        </authorList>
    </citation>
    <scope>NUCLEOTIDE SEQUENCE [LARGE SCALE GENOMIC DNA]</scope>
</reference>
<reference evidence="1" key="3">
    <citation type="submission" date="2025-08" db="UniProtKB">
        <authorList>
            <consortium name="Ensembl"/>
        </authorList>
    </citation>
    <scope>IDENTIFICATION</scope>
</reference>
<dbReference type="Proteomes" id="UP000008144">
    <property type="component" value="Chromosome 6"/>
</dbReference>
<evidence type="ECO:0000313" key="1">
    <source>
        <dbReference type="Ensembl" id="ENSCINP00000026680.2"/>
    </source>
</evidence>
<dbReference type="Ensembl" id="ENSCINT00000026926.2">
    <property type="protein sequence ID" value="ENSCINP00000026680.2"/>
    <property type="gene ID" value="ENSCING00000014852.2"/>
</dbReference>
<protein>
    <submittedName>
        <fullName evidence="1">Uncharacterized protein</fullName>
    </submittedName>
</protein>
<organism evidence="1 2">
    <name type="scientific">Ciona intestinalis</name>
    <name type="common">Transparent sea squirt</name>
    <name type="synonym">Ascidia intestinalis</name>
    <dbReference type="NCBI Taxonomy" id="7719"/>
    <lineage>
        <taxon>Eukaryota</taxon>
        <taxon>Metazoa</taxon>
        <taxon>Chordata</taxon>
        <taxon>Tunicata</taxon>
        <taxon>Ascidiacea</taxon>
        <taxon>Phlebobranchia</taxon>
        <taxon>Cionidae</taxon>
        <taxon>Ciona</taxon>
    </lineage>
</organism>
<sequence>MFAKPGPPSVSYQDVDAKMNAVITEFSALVEELRATRNEAIKSPAHARALMQGSGHECEGLVRTLKDNKLWIRWGTPTYLPPLSHLYMHKHPPSYETRKAVTISYIAERKRSVPELVGSVSSVESLCPPIYGRVKCEGSNEIKWQVTEFNEASHKFENRECSLPSWLEDDNPARAVLNSSNRSSFSIGAHPYSLYTVYLVVIKDFTINEDAKLYRSRTGKDNWATPSKYQFYIGTSSTGVMFKLVRGSDSHCERTRNVLQDVAELRHFRCYEGCDLIEANLALSWIRQQPRAVFVLNSFLAQNMSNWS</sequence>
<keyword evidence="2" id="KW-1185">Reference proteome</keyword>
<dbReference type="OMA" id="VWITHEK"/>
<dbReference type="HOGENOM" id="CLU_904708_0_0_1"/>
<dbReference type="AlphaFoldDB" id="F7BG54"/>
<dbReference type="InParanoid" id="F7BG54"/>